<dbReference type="Pfam" id="PF02699">
    <property type="entry name" value="YajC"/>
    <property type="match status" value="1"/>
</dbReference>
<dbReference type="AlphaFoldDB" id="A0A3D8P590"/>
<evidence type="ECO:0000256" key="1">
    <source>
        <dbReference type="ARBA" id="ARBA00004162"/>
    </source>
</evidence>
<evidence type="ECO:0000256" key="4">
    <source>
        <dbReference type="ARBA" id="ARBA00022475"/>
    </source>
</evidence>
<dbReference type="OrthoDB" id="9800132at2"/>
<feature type="transmembrane region" description="Helical" evidence="10">
    <location>
        <begin position="6"/>
        <end position="24"/>
    </location>
</feature>
<evidence type="ECO:0000256" key="9">
    <source>
        <dbReference type="ARBA" id="ARBA00023136"/>
    </source>
</evidence>
<name>A0A3D8P590_9THEO</name>
<dbReference type="NCBIfam" id="TIGR00739">
    <property type="entry name" value="yajC"/>
    <property type="match status" value="1"/>
</dbReference>
<dbReference type="PANTHER" id="PTHR33909">
    <property type="entry name" value="SEC TRANSLOCON ACCESSORY COMPLEX SUBUNIT YAJC"/>
    <property type="match status" value="1"/>
</dbReference>
<dbReference type="InterPro" id="IPR003849">
    <property type="entry name" value="Preprotein_translocase_YajC"/>
</dbReference>
<keyword evidence="9 10" id="KW-0472">Membrane</keyword>
<sequence>MPSQQLVSILWLVAIIALFYFLLIRPQQVRQRKHQEMLKALKVDDRVVTVGGIIGTIAKIKEDTVILRVADNVRIEILKQAIAQVLNQAEEGERK</sequence>
<organism evidence="11 12">
    <name type="scientific">Ammonifex thiophilus</name>
    <dbReference type="NCBI Taxonomy" id="444093"/>
    <lineage>
        <taxon>Bacteria</taxon>
        <taxon>Bacillati</taxon>
        <taxon>Bacillota</taxon>
        <taxon>Clostridia</taxon>
        <taxon>Thermoanaerobacterales</taxon>
        <taxon>Thermoanaerobacteraceae</taxon>
        <taxon>Ammonifex</taxon>
    </lineage>
</organism>
<dbReference type="SMART" id="SM01323">
    <property type="entry name" value="YajC"/>
    <property type="match status" value="1"/>
</dbReference>
<protein>
    <submittedName>
        <fullName evidence="11">Preprotein translocase subunit YajC</fullName>
    </submittedName>
</protein>
<keyword evidence="4" id="KW-1003">Cell membrane</keyword>
<accession>A0A3D8P590</accession>
<evidence type="ECO:0000256" key="10">
    <source>
        <dbReference type="SAM" id="Phobius"/>
    </source>
</evidence>
<keyword evidence="8" id="KW-0811">Translocation</keyword>
<proteinExistence type="inferred from homology"/>
<gene>
    <name evidence="11" type="primary">yajC</name>
    <name evidence="11" type="ORF">DXX99_06225</name>
</gene>
<evidence type="ECO:0000256" key="7">
    <source>
        <dbReference type="ARBA" id="ARBA00022989"/>
    </source>
</evidence>
<comment type="subcellular location">
    <subcellularLocation>
        <location evidence="1">Cell membrane</location>
        <topology evidence="1">Single-pass membrane protein</topology>
    </subcellularLocation>
</comment>
<evidence type="ECO:0000256" key="2">
    <source>
        <dbReference type="ARBA" id="ARBA00006742"/>
    </source>
</evidence>
<dbReference type="GO" id="GO:0005886">
    <property type="term" value="C:plasma membrane"/>
    <property type="evidence" value="ECO:0007669"/>
    <property type="project" value="UniProtKB-SubCell"/>
</dbReference>
<evidence type="ECO:0000313" key="12">
    <source>
        <dbReference type="Proteomes" id="UP000256329"/>
    </source>
</evidence>
<dbReference type="Proteomes" id="UP000256329">
    <property type="component" value="Unassembled WGS sequence"/>
</dbReference>
<evidence type="ECO:0000256" key="3">
    <source>
        <dbReference type="ARBA" id="ARBA00022448"/>
    </source>
</evidence>
<dbReference type="RefSeq" id="WP_115792635.1">
    <property type="nucleotide sequence ID" value="NZ_QSLN01000007.1"/>
</dbReference>
<evidence type="ECO:0000313" key="11">
    <source>
        <dbReference type="EMBL" id="RDV82991.1"/>
    </source>
</evidence>
<dbReference type="PANTHER" id="PTHR33909:SF1">
    <property type="entry name" value="SEC TRANSLOCON ACCESSORY COMPLEX SUBUNIT YAJC"/>
    <property type="match status" value="1"/>
</dbReference>
<dbReference type="PRINTS" id="PR01853">
    <property type="entry name" value="YAJCTRNLCASE"/>
</dbReference>
<keyword evidence="7 10" id="KW-1133">Transmembrane helix</keyword>
<comment type="caution">
    <text evidence="11">The sequence shown here is derived from an EMBL/GenBank/DDBJ whole genome shotgun (WGS) entry which is preliminary data.</text>
</comment>
<evidence type="ECO:0000256" key="5">
    <source>
        <dbReference type="ARBA" id="ARBA00022692"/>
    </source>
</evidence>
<evidence type="ECO:0000256" key="6">
    <source>
        <dbReference type="ARBA" id="ARBA00022927"/>
    </source>
</evidence>
<evidence type="ECO:0000256" key="8">
    <source>
        <dbReference type="ARBA" id="ARBA00023010"/>
    </source>
</evidence>
<keyword evidence="5 10" id="KW-0812">Transmembrane</keyword>
<reference evidence="11 12" key="1">
    <citation type="submission" date="2018-08" db="EMBL/GenBank/DDBJ databases">
        <title>Form III RuBisCO-mediated autotrophy in Thermodesulfobium bacteria.</title>
        <authorList>
            <person name="Toshchakov S.V."/>
            <person name="Kublanov I.V."/>
            <person name="Frolov E."/>
            <person name="Bonch-Osmolovskaya E.A."/>
            <person name="Tourova T.P."/>
            <person name="Chernych N.A."/>
            <person name="Lebedinsky A.V."/>
        </authorList>
    </citation>
    <scope>NUCLEOTIDE SEQUENCE [LARGE SCALE GENOMIC DNA]</scope>
    <source>
        <strain evidence="11 12">SR</strain>
    </source>
</reference>
<keyword evidence="6" id="KW-0653">Protein transport</keyword>
<dbReference type="EMBL" id="QSLN01000007">
    <property type="protein sequence ID" value="RDV82991.1"/>
    <property type="molecule type" value="Genomic_DNA"/>
</dbReference>
<comment type="similarity">
    <text evidence="2">Belongs to the YajC family.</text>
</comment>
<keyword evidence="3" id="KW-0813">Transport</keyword>
<dbReference type="GO" id="GO:0015031">
    <property type="term" value="P:protein transport"/>
    <property type="evidence" value="ECO:0007669"/>
    <property type="project" value="UniProtKB-KW"/>
</dbReference>
<keyword evidence="12" id="KW-1185">Reference proteome</keyword>